<reference evidence="2" key="1">
    <citation type="journal article" date="2014" name="Proc. Natl. Acad. Sci. U.S.A.">
        <title>Extensive sampling of basidiomycete genomes demonstrates inadequacy of the white-rot/brown-rot paradigm for wood decay fungi.</title>
        <authorList>
            <person name="Riley R."/>
            <person name="Salamov A.A."/>
            <person name="Brown D.W."/>
            <person name="Nagy L.G."/>
            <person name="Floudas D."/>
            <person name="Held B.W."/>
            <person name="Levasseur A."/>
            <person name="Lombard V."/>
            <person name="Morin E."/>
            <person name="Otillar R."/>
            <person name="Lindquist E.A."/>
            <person name="Sun H."/>
            <person name="LaButti K.M."/>
            <person name="Schmutz J."/>
            <person name="Jabbour D."/>
            <person name="Luo H."/>
            <person name="Baker S.E."/>
            <person name="Pisabarro A.G."/>
            <person name="Walton J.D."/>
            <person name="Blanchette R.A."/>
            <person name="Henrissat B."/>
            <person name="Martin F."/>
            <person name="Cullen D."/>
            <person name="Hibbett D.S."/>
            <person name="Grigoriev I.V."/>
        </authorList>
    </citation>
    <scope>NUCLEOTIDE SEQUENCE [LARGE SCALE GENOMIC DNA]</scope>
    <source>
        <strain evidence="2">MUCL 33604</strain>
    </source>
</reference>
<dbReference type="InParanoid" id="A0A067PQQ0"/>
<accession>A0A067PQQ0</accession>
<gene>
    <name evidence="1" type="ORF">JAAARDRAFT_194316</name>
</gene>
<dbReference type="HOGENOM" id="CLU_1250832_0_0_1"/>
<evidence type="ECO:0000313" key="2">
    <source>
        <dbReference type="Proteomes" id="UP000027265"/>
    </source>
</evidence>
<keyword evidence="2" id="KW-1185">Reference proteome</keyword>
<dbReference type="AlphaFoldDB" id="A0A067PQQ0"/>
<dbReference type="Proteomes" id="UP000027265">
    <property type="component" value="Unassembled WGS sequence"/>
</dbReference>
<protein>
    <submittedName>
        <fullName evidence="1">Uncharacterized protein</fullName>
    </submittedName>
</protein>
<name>A0A067PQQ0_9AGAM</name>
<dbReference type="OrthoDB" id="3060724at2759"/>
<dbReference type="EMBL" id="KL197720">
    <property type="protein sequence ID" value="KDQ57143.1"/>
    <property type="molecule type" value="Genomic_DNA"/>
</dbReference>
<proteinExistence type="predicted"/>
<evidence type="ECO:0000313" key="1">
    <source>
        <dbReference type="EMBL" id="KDQ57143.1"/>
    </source>
</evidence>
<organism evidence="1 2">
    <name type="scientific">Jaapia argillacea MUCL 33604</name>
    <dbReference type="NCBI Taxonomy" id="933084"/>
    <lineage>
        <taxon>Eukaryota</taxon>
        <taxon>Fungi</taxon>
        <taxon>Dikarya</taxon>
        <taxon>Basidiomycota</taxon>
        <taxon>Agaricomycotina</taxon>
        <taxon>Agaricomycetes</taxon>
        <taxon>Agaricomycetidae</taxon>
        <taxon>Jaapiales</taxon>
        <taxon>Jaapiaceae</taxon>
        <taxon>Jaapia</taxon>
    </lineage>
</organism>
<sequence length="221" mass="24382">MKPTTTTPATNQPPVILRFTNSTPTKICMTPFAIRDTLNKEFSDDPNIVEHIQVITARWTRGGNIAVLPSPTCTAQALAVAMRTGIPKSIYHKQGDVNLDIGVPWHQVVVNRVPTQPDGIAGAPDNDKWVEEFQLWNPFVSAGGIKDFCPLVRGDADTDMVSHVSLMFSLESEAAAADLLRTGFYCFGTHCRTSIYKPRQCPQTRHPHCSQCYERLSVSVG</sequence>